<gene>
    <name evidence="3" type="ORF">M436DRAFT_65103</name>
</gene>
<evidence type="ECO:0008006" key="5">
    <source>
        <dbReference type="Google" id="ProtNLM"/>
    </source>
</evidence>
<organism evidence="3 4">
    <name type="scientific">Aureobasidium namibiae CBS 147.97</name>
    <dbReference type="NCBI Taxonomy" id="1043004"/>
    <lineage>
        <taxon>Eukaryota</taxon>
        <taxon>Fungi</taxon>
        <taxon>Dikarya</taxon>
        <taxon>Ascomycota</taxon>
        <taxon>Pezizomycotina</taxon>
        <taxon>Dothideomycetes</taxon>
        <taxon>Dothideomycetidae</taxon>
        <taxon>Dothideales</taxon>
        <taxon>Saccotheciaceae</taxon>
        <taxon>Aureobasidium</taxon>
    </lineage>
</organism>
<keyword evidence="4" id="KW-1185">Reference proteome</keyword>
<evidence type="ECO:0000313" key="3">
    <source>
        <dbReference type="EMBL" id="KEQ71612.1"/>
    </source>
</evidence>
<feature type="transmembrane region" description="Helical" evidence="2">
    <location>
        <begin position="43"/>
        <end position="65"/>
    </location>
</feature>
<evidence type="ECO:0000256" key="2">
    <source>
        <dbReference type="SAM" id="Phobius"/>
    </source>
</evidence>
<dbReference type="EMBL" id="KL584713">
    <property type="protein sequence ID" value="KEQ71612.1"/>
    <property type="molecule type" value="Genomic_DNA"/>
</dbReference>
<reference evidence="3 4" key="1">
    <citation type="journal article" date="2014" name="BMC Genomics">
        <title>Genome sequencing of four Aureobasidium pullulans varieties: biotechnological potential, stress tolerance, and description of new species.</title>
        <authorList>
            <person name="Gostin Ar C."/>
            <person name="Ohm R.A."/>
            <person name="Kogej T."/>
            <person name="Sonjak S."/>
            <person name="Turk M."/>
            <person name="Zajc J."/>
            <person name="Zalar P."/>
            <person name="Grube M."/>
            <person name="Sun H."/>
            <person name="Han J."/>
            <person name="Sharma A."/>
            <person name="Chiniquy J."/>
            <person name="Ngan C.Y."/>
            <person name="Lipzen A."/>
            <person name="Barry K."/>
            <person name="Grigoriev I.V."/>
            <person name="Gunde-Cimerman N."/>
        </authorList>
    </citation>
    <scope>NUCLEOTIDE SEQUENCE [LARGE SCALE GENOMIC DNA]</scope>
    <source>
        <strain evidence="3 4">CBS 147.97</strain>
    </source>
</reference>
<evidence type="ECO:0000256" key="1">
    <source>
        <dbReference type="SAM" id="MobiDB-lite"/>
    </source>
</evidence>
<accession>A0A074WPK6</accession>
<evidence type="ECO:0000313" key="4">
    <source>
        <dbReference type="Proteomes" id="UP000027730"/>
    </source>
</evidence>
<sequence>MQSSTVLETSGKRPMIPDKLNKKPSASLSSSERPISSLSNDEIAFHSPVFVLATGVASAAFWVLAAGVCPLSANDRDVNKTQCGIGITFGLVFLLVGGLAAFGLIHSDKRKIDGGMAPFLDDSDVNNGYAVSTESDGASINEPHPTGVN</sequence>
<feature type="transmembrane region" description="Helical" evidence="2">
    <location>
        <begin position="85"/>
        <end position="105"/>
    </location>
</feature>
<proteinExistence type="predicted"/>
<name>A0A074WPK6_9PEZI</name>
<keyword evidence="2" id="KW-0812">Transmembrane</keyword>
<dbReference type="RefSeq" id="XP_013425922.1">
    <property type="nucleotide sequence ID" value="XM_013570468.1"/>
</dbReference>
<keyword evidence="2" id="KW-1133">Transmembrane helix</keyword>
<feature type="region of interest" description="Disordered" evidence="1">
    <location>
        <begin position="1"/>
        <end position="33"/>
    </location>
</feature>
<dbReference type="GeneID" id="25413809"/>
<dbReference type="Proteomes" id="UP000027730">
    <property type="component" value="Unassembled WGS sequence"/>
</dbReference>
<dbReference type="HOGENOM" id="CLU_1749253_0_0_1"/>
<dbReference type="AlphaFoldDB" id="A0A074WPK6"/>
<protein>
    <recommendedName>
        <fullName evidence="5">Transmembrane protein</fullName>
    </recommendedName>
</protein>
<keyword evidence="2" id="KW-0472">Membrane</keyword>